<dbReference type="EMBL" id="KK114972">
    <property type="protein sequence ID" value="KFM63844.1"/>
    <property type="molecule type" value="Genomic_DNA"/>
</dbReference>
<evidence type="ECO:0000313" key="3">
    <source>
        <dbReference type="Proteomes" id="UP000054359"/>
    </source>
</evidence>
<accession>A0A087TFF5</accession>
<keyword evidence="3" id="KW-1185">Reference proteome</keyword>
<protein>
    <submittedName>
        <fullName evidence="2">Uncharacterized protein</fullName>
    </submittedName>
</protein>
<sequence>MKIAGLIGVLTLAIFLSCCLHQAEGTFKLLKLVKAGLILKALSPKKILLPVPIPIPIGISQHNQYHYQSHG</sequence>
<feature type="chain" id="PRO_5001829606" evidence="1">
    <location>
        <begin position="26"/>
        <end position="71"/>
    </location>
</feature>
<dbReference type="Proteomes" id="UP000054359">
    <property type="component" value="Unassembled WGS sequence"/>
</dbReference>
<feature type="signal peptide" evidence="1">
    <location>
        <begin position="1"/>
        <end position="25"/>
    </location>
</feature>
<keyword evidence="1" id="KW-0732">Signal</keyword>
<evidence type="ECO:0000313" key="2">
    <source>
        <dbReference type="EMBL" id="KFM63844.1"/>
    </source>
</evidence>
<organism evidence="2 3">
    <name type="scientific">Stegodyphus mimosarum</name>
    <name type="common">African social velvet spider</name>
    <dbReference type="NCBI Taxonomy" id="407821"/>
    <lineage>
        <taxon>Eukaryota</taxon>
        <taxon>Metazoa</taxon>
        <taxon>Ecdysozoa</taxon>
        <taxon>Arthropoda</taxon>
        <taxon>Chelicerata</taxon>
        <taxon>Arachnida</taxon>
        <taxon>Araneae</taxon>
        <taxon>Araneomorphae</taxon>
        <taxon>Entelegynae</taxon>
        <taxon>Eresoidea</taxon>
        <taxon>Eresidae</taxon>
        <taxon>Stegodyphus</taxon>
    </lineage>
</organism>
<evidence type="ECO:0000256" key="1">
    <source>
        <dbReference type="SAM" id="SignalP"/>
    </source>
</evidence>
<dbReference type="AlphaFoldDB" id="A0A087TFF5"/>
<dbReference type="PROSITE" id="PS51257">
    <property type="entry name" value="PROKAR_LIPOPROTEIN"/>
    <property type="match status" value="1"/>
</dbReference>
<name>A0A087TFF5_STEMI</name>
<gene>
    <name evidence="2" type="ORF">X975_05186</name>
</gene>
<proteinExistence type="predicted"/>
<feature type="non-terminal residue" evidence="2">
    <location>
        <position position="71"/>
    </location>
</feature>
<reference evidence="2 3" key="1">
    <citation type="submission" date="2013-11" db="EMBL/GenBank/DDBJ databases">
        <title>Genome sequencing of Stegodyphus mimosarum.</title>
        <authorList>
            <person name="Bechsgaard J."/>
        </authorList>
    </citation>
    <scope>NUCLEOTIDE SEQUENCE [LARGE SCALE GENOMIC DNA]</scope>
</reference>